<proteinExistence type="predicted"/>
<evidence type="ECO:0000256" key="6">
    <source>
        <dbReference type="SAM" id="Phobius"/>
    </source>
</evidence>
<evidence type="ECO:0000256" key="4">
    <source>
        <dbReference type="ARBA" id="ARBA00022989"/>
    </source>
</evidence>
<feature type="transmembrane region" description="Helical" evidence="6">
    <location>
        <begin position="60"/>
        <end position="78"/>
    </location>
</feature>
<dbReference type="Proteomes" id="UP001652564">
    <property type="component" value="Unassembled WGS sequence"/>
</dbReference>
<evidence type="ECO:0000256" key="3">
    <source>
        <dbReference type="ARBA" id="ARBA00022692"/>
    </source>
</evidence>
<comment type="subcellular location">
    <subcellularLocation>
        <location evidence="1">Cell membrane</location>
        <topology evidence="1">Multi-pass membrane protein</topology>
    </subcellularLocation>
</comment>
<feature type="transmembrane region" description="Helical" evidence="6">
    <location>
        <begin position="280"/>
        <end position="299"/>
    </location>
</feature>
<feature type="transmembrane region" description="Helical" evidence="6">
    <location>
        <begin position="311"/>
        <end position="329"/>
    </location>
</feature>
<feature type="transmembrane region" description="Helical" evidence="6">
    <location>
        <begin position="341"/>
        <end position="360"/>
    </location>
</feature>
<dbReference type="NCBIfam" id="TIGR04407">
    <property type="entry name" value="LptF_YjgP"/>
    <property type="match status" value="1"/>
</dbReference>
<feature type="transmembrane region" description="Helical" evidence="6">
    <location>
        <begin position="12"/>
        <end position="29"/>
    </location>
</feature>
<dbReference type="InterPro" id="IPR030922">
    <property type="entry name" value="LptF"/>
</dbReference>
<keyword evidence="4 6" id="KW-1133">Transmembrane helix</keyword>
<reference evidence="7 8" key="1">
    <citation type="submission" date="2022-10" db="EMBL/GenBank/DDBJ databases">
        <title>Defluviimonas sp. nov., isolated from ocean surface sediments.</title>
        <authorList>
            <person name="He W."/>
            <person name="Wang L."/>
            <person name="Zhang D.-F."/>
        </authorList>
    </citation>
    <scope>NUCLEOTIDE SEQUENCE [LARGE SCALE GENOMIC DNA]</scope>
    <source>
        <strain evidence="7 8">WL0050</strain>
    </source>
</reference>
<evidence type="ECO:0000256" key="1">
    <source>
        <dbReference type="ARBA" id="ARBA00004651"/>
    </source>
</evidence>
<protein>
    <submittedName>
        <fullName evidence="7">LPS export ABC transporter permease LptF</fullName>
    </submittedName>
</protein>
<name>A0ABT2ZI72_9RHOB</name>
<dbReference type="PANTHER" id="PTHR33529">
    <property type="entry name" value="SLR0882 PROTEIN-RELATED"/>
    <property type="match status" value="1"/>
</dbReference>
<keyword evidence="5 6" id="KW-0472">Membrane</keyword>
<dbReference type="InterPro" id="IPR005495">
    <property type="entry name" value="LptG/LptF_permease"/>
</dbReference>
<dbReference type="PANTHER" id="PTHR33529:SF6">
    <property type="entry name" value="YJGP_YJGQ FAMILY PERMEASE"/>
    <property type="match status" value="1"/>
</dbReference>
<sequence>MSRFDRYMLSQLMMLFGFFSLILVSVYWVNRAVSLFDQLISDGQSAWVFLEFTALTLPNVIRLVLPISAFVAAVYVTNRLSSESELVVMQATGFSPLRLARPVLYFGLIVGLMIAILVHVLVPASRTKLTERRGEIAENVAARFLTEGAFLHPASGITFYIRQITETGELNDIFLSDSRAPGERTTYSAERALLVRTEAGPKLLMFEGMAQTLTLADQRLSVTRFDDFSFDVGALMASAAPRPPELEEVSTGALLRGDPELAQTMGIPRNRLLYAGHERLTQPLVAVVAALIGFAALLTGGFSRFGLWRQIAIAVGALIFVQFLVNGATNLATRTPDLWPIVYLPVLVGFALAGVLLALAGRTRKVRHSLVAAVAS</sequence>
<organism evidence="7 8">
    <name type="scientific">Albidovulum litorale</name>
    <dbReference type="NCBI Taxonomy" id="2984134"/>
    <lineage>
        <taxon>Bacteria</taxon>
        <taxon>Pseudomonadati</taxon>
        <taxon>Pseudomonadota</taxon>
        <taxon>Alphaproteobacteria</taxon>
        <taxon>Rhodobacterales</taxon>
        <taxon>Paracoccaceae</taxon>
        <taxon>Albidovulum</taxon>
    </lineage>
</organism>
<evidence type="ECO:0000256" key="2">
    <source>
        <dbReference type="ARBA" id="ARBA00022475"/>
    </source>
</evidence>
<evidence type="ECO:0000256" key="5">
    <source>
        <dbReference type="ARBA" id="ARBA00023136"/>
    </source>
</evidence>
<feature type="transmembrane region" description="Helical" evidence="6">
    <location>
        <begin position="99"/>
        <end position="122"/>
    </location>
</feature>
<evidence type="ECO:0000313" key="8">
    <source>
        <dbReference type="Proteomes" id="UP001652564"/>
    </source>
</evidence>
<comment type="caution">
    <text evidence="7">The sequence shown here is derived from an EMBL/GenBank/DDBJ whole genome shotgun (WGS) entry which is preliminary data.</text>
</comment>
<keyword evidence="8" id="KW-1185">Reference proteome</keyword>
<keyword evidence="3 6" id="KW-0812">Transmembrane</keyword>
<gene>
    <name evidence="7" type="primary">lptF</name>
    <name evidence="7" type="ORF">OEZ71_00805</name>
</gene>
<accession>A0ABT2ZI72</accession>
<dbReference type="Pfam" id="PF03739">
    <property type="entry name" value="LptF_LptG"/>
    <property type="match status" value="1"/>
</dbReference>
<dbReference type="EMBL" id="JAOWKZ010000001">
    <property type="protein sequence ID" value="MCV2870829.1"/>
    <property type="molecule type" value="Genomic_DNA"/>
</dbReference>
<evidence type="ECO:0000313" key="7">
    <source>
        <dbReference type="EMBL" id="MCV2870829.1"/>
    </source>
</evidence>
<keyword evidence="2" id="KW-1003">Cell membrane</keyword>